<dbReference type="EMBL" id="ML208430">
    <property type="protein sequence ID" value="TFK65608.1"/>
    <property type="molecule type" value="Genomic_DNA"/>
</dbReference>
<accession>A0ACD3AIX4</accession>
<dbReference type="Proteomes" id="UP000308600">
    <property type="component" value="Unassembled WGS sequence"/>
</dbReference>
<sequence length="335" mass="37393">MSSPQVTPYTNPRQIPKNVMALLRVHARNSNVILPILEKAEKGELLSGTHLWITHKASQSPNAFDFMLSISEGYMGSYPAFIITTWPTQRLTRENLHEPIDALVRELARRVPLRRVYSIFAPTAISVMFAELWERHTLIKALKSKPYYEAKLSFCTAQTLQLKLFNPDPDFIYKLRPAKVDDLAGVSSLCLEFAQGSDPFILEQDGADEEAEYLISNGLVWVCEITNTNTGESDIPCIVAYTRNSKTVATITKVCTSTKWRGRKCAERLVAEVCRCFLSKADSVALYVAHDNGAANKVYSNVGFVGLEPGSSPVTGVDDWVEIGFDRNSVDLGHW</sequence>
<evidence type="ECO:0000313" key="1">
    <source>
        <dbReference type="EMBL" id="TFK65608.1"/>
    </source>
</evidence>
<evidence type="ECO:0000313" key="2">
    <source>
        <dbReference type="Proteomes" id="UP000308600"/>
    </source>
</evidence>
<name>A0ACD3AIX4_9AGAR</name>
<keyword evidence="2" id="KW-1185">Reference proteome</keyword>
<organism evidence="1 2">
    <name type="scientific">Pluteus cervinus</name>
    <dbReference type="NCBI Taxonomy" id="181527"/>
    <lineage>
        <taxon>Eukaryota</taxon>
        <taxon>Fungi</taxon>
        <taxon>Dikarya</taxon>
        <taxon>Basidiomycota</taxon>
        <taxon>Agaricomycotina</taxon>
        <taxon>Agaricomycetes</taxon>
        <taxon>Agaricomycetidae</taxon>
        <taxon>Agaricales</taxon>
        <taxon>Pluteineae</taxon>
        <taxon>Pluteaceae</taxon>
        <taxon>Pluteus</taxon>
    </lineage>
</organism>
<protein>
    <submittedName>
        <fullName evidence="1">Uncharacterized protein</fullName>
    </submittedName>
</protein>
<reference evidence="1 2" key="1">
    <citation type="journal article" date="2019" name="Nat. Ecol. Evol.">
        <title>Megaphylogeny resolves global patterns of mushroom evolution.</title>
        <authorList>
            <person name="Varga T."/>
            <person name="Krizsan K."/>
            <person name="Foldi C."/>
            <person name="Dima B."/>
            <person name="Sanchez-Garcia M."/>
            <person name="Sanchez-Ramirez S."/>
            <person name="Szollosi G.J."/>
            <person name="Szarkandi J.G."/>
            <person name="Papp V."/>
            <person name="Albert L."/>
            <person name="Andreopoulos W."/>
            <person name="Angelini C."/>
            <person name="Antonin V."/>
            <person name="Barry K.W."/>
            <person name="Bougher N.L."/>
            <person name="Buchanan P."/>
            <person name="Buyck B."/>
            <person name="Bense V."/>
            <person name="Catcheside P."/>
            <person name="Chovatia M."/>
            <person name="Cooper J."/>
            <person name="Damon W."/>
            <person name="Desjardin D."/>
            <person name="Finy P."/>
            <person name="Geml J."/>
            <person name="Haridas S."/>
            <person name="Hughes K."/>
            <person name="Justo A."/>
            <person name="Karasinski D."/>
            <person name="Kautmanova I."/>
            <person name="Kiss B."/>
            <person name="Kocsube S."/>
            <person name="Kotiranta H."/>
            <person name="LaButti K.M."/>
            <person name="Lechner B.E."/>
            <person name="Liimatainen K."/>
            <person name="Lipzen A."/>
            <person name="Lukacs Z."/>
            <person name="Mihaltcheva S."/>
            <person name="Morgado L.N."/>
            <person name="Niskanen T."/>
            <person name="Noordeloos M.E."/>
            <person name="Ohm R.A."/>
            <person name="Ortiz-Santana B."/>
            <person name="Ovrebo C."/>
            <person name="Racz N."/>
            <person name="Riley R."/>
            <person name="Savchenko A."/>
            <person name="Shiryaev A."/>
            <person name="Soop K."/>
            <person name="Spirin V."/>
            <person name="Szebenyi C."/>
            <person name="Tomsovsky M."/>
            <person name="Tulloss R.E."/>
            <person name="Uehling J."/>
            <person name="Grigoriev I.V."/>
            <person name="Vagvolgyi C."/>
            <person name="Papp T."/>
            <person name="Martin F.M."/>
            <person name="Miettinen O."/>
            <person name="Hibbett D.S."/>
            <person name="Nagy L.G."/>
        </authorList>
    </citation>
    <scope>NUCLEOTIDE SEQUENCE [LARGE SCALE GENOMIC DNA]</scope>
    <source>
        <strain evidence="1 2">NL-1719</strain>
    </source>
</reference>
<gene>
    <name evidence="1" type="ORF">BDN72DRAFT_860470</name>
</gene>
<proteinExistence type="predicted"/>